<comment type="similarity">
    <text evidence="1 3">Belongs to the chaperonin (HSP60) family.</text>
</comment>
<dbReference type="EMBL" id="JACRIW010000061">
    <property type="protein sequence ID" value="MBI5169660.1"/>
    <property type="molecule type" value="Genomic_DNA"/>
</dbReference>
<dbReference type="SUPFAM" id="SSF48592">
    <property type="entry name" value="GroEL equatorial domain-like"/>
    <property type="match status" value="1"/>
</dbReference>
<dbReference type="SUPFAM" id="SSF54849">
    <property type="entry name" value="GroEL-intermediate domain like"/>
    <property type="match status" value="2"/>
</dbReference>
<dbReference type="NCBIfam" id="NF009489">
    <property type="entry name" value="PRK12851.1"/>
    <property type="match status" value="1"/>
</dbReference>
<evidence type="ECO:0000256" key="4">
    <source>
        <dbReference type="RuleBase" id="RU000419"/>
    </source>
</evidence>
<dbReference type="CDD" id="cd03344">
    <property type="entry name" value="GroEL"/>
    <property type="match status" value="1"/>
</dbReference>
<evidence type="ECO:0000256" key="1">
    <source>
        <dbReference type="ARBA" id="ARBA00006607"/>
    </source>
</evidence>
<dbReference type="InterPro" id="IPR002423">
    <property type="entry name" value="Cpn60/GroEL/TCP-1"/>
</dbReference>
<evidence type="ECO:0000313" key="6">
    <source>
        <dbReference type="Proteomes" id="UP000696931"/>
    </source>
</evidence>
<dbReference type="Gene3D" id="1.10.560.10">
    <property type="entry name" value="GroEL-like equatorial domain"/>
    <property type="match status" value="1"/>
</dbReference>
<dbReference type="NCBIfam" id="NF009488">
    <property type="entry name" value="PRK12850.1"/>
    <property type="match status" value="1"/>
</dbReference>
<dbReference type="PANTHER" id="PTHR45633">
    <property type="entry name" value="60 KDA HEAT SHOCK PROTEIN, MITOCHONDRIAL"/>
    <property type="match status" value="1"/>
</dbReference>
<dbReference type="NCBIfam" id="NF009487">
    <property type="entry name" value="PRK12849.1"/>
    <property type="match status" value="1"/>
</dbReference>
<dbReference type="AlphaFoldDB" id="A0A933W233"/>
<comment type="function">
    <text evidence="4">Together with its co-chaperonin GroES, plays an essential role in assisting protein folding. The GroEL-GroES system forms a nano-cage that allows encapsulation of the non-native substrate proteins and provides a physical environment optimized to promote and accelerate protein folding.</text>
</comment>
<dbReference type="InterPro" id="IPR027410">
    <property type="entry name" value="TCP-1-like_intermed_sf"/>
</dbReference>
<dbReference type="Proteomes" id="UP000696931">
    <property type="component" value="Unassembled WGS sequence"/>
</dbReference>
<gene>
    <name evidence="5" type="ORF">HZA61_09245</name>
</gene>
<protein>
    <recommendedName>
        <fullName evidence="4">60 kDa chaperonin</fullName>
    </recommendedName>
</protein>
<keyword evidence="2" id="KW-0143">Chaperone</keyword>
<dbReference type="Pfam" id="PF00118">
    <property type="entry name" value="Cpn60_TCP1"/>
    <property type="match status" value="1"/>
</dbReference>
<dbReference type="Gene3D" id="3.30.260.10">
    <property type="entry name" value="TCP-1-like chaperonin intermediate domain"/>
    <property type="match status" value="1"/>
</dbReference>
<dbReference type="SUPFAM" id="SSF52029">
    <property type="entry name" value="GroEL apical domain-like"/>
    <property type="match status" value="1"/>
</dbReference>
<sequence>MPKRVLFDDAARGALWRGMDQLASAVRITLGPRGRSVVFDRLHGVPAITRDGVAVAQEVSLADLFENVGVQMLREAAFHTAQQAGDGTTTSTVLAHRLAGGGLAAVANGLHPVAVKRGMDRAVRAAKQAMAANARPVEGGRDLERVAVIAAGDRRLGEMLAHALERVGRLGVVTVEDGRGLDTTLEVLEGTRFDGGYASPYFITDAEDMEASFAHPLVALVDGVLAKPADVVPMLEAAARQSRPLLVICEDVGPEALPVFVVNRLRGTAPGAVVKLPQAPAERRELLDDLALLTGASLIAPELGREPGRFEAAWFGRARHATSTMEHTTLLQGGGRSEAVAQKVSQLRRALAACEQEDDRDVLRARLGRLAGGVAVLHAGGATEFEIHANRSRLEDALAATRSAVEEGVLTGGGIGLYRAGAAVRELECAQPAELAGRDLVLAALAEPARQIAINAGEDAGLLLAALAEHGGDWGFNARTGRYGDLLEQGILDPAKVARCALENATSIAGLVLTTDVLVVEDGEPEASEEGGESDAA</sequence>
<dbReference type="Gene3D" id="3.50.7.10">
    <property type="entry name" value="GroEL"/>
    <property type="match status" value="1"/>
</dbReference>
<dbReference type="GO" id="GO:0042026">
    <property type="term" value="P:protein refolding"/>
    <property type="evidence" value="ECO:0007669"/>
    <property type="project" value="InterPro"/>
</dbReference>
<dbReference type="FunFam" id="3.50.7.10:FF:000001">
    <property type="entry name" value="60 kDa chaperonin"/>
    <property type="match status" value="1"/>
</dbReference>
<evidence type="ECO:0000313" key="5">
    <source>
        <dbReference type="EMBL" id="MBI5169660.1"/>
    </source>
</evidence>
<proteinExistence type="inferred from homology"/>
<organism evidence="5 6">
    <name type="scientific">Eiseniibacteriota bacterium</name>
    <dbReference type="NCBI Taxonomy" id="2212470"/>
    <lineage>
        <taxon>Bacteria</taxon>
        <taxon>Candidatus Eiseniibacteriota</taxon>
    </lineage>
</organism>
<evidence type="ECO:0000256" key="3">
    <source>
        <dbReference type="RuleBase" id="RU000418"/>
    </source>
</evidence>
<dbReference type="InterPro" id="IPR027409">
    <property type="entry name" value="GroEL-like_apical_dom_sf"/>
</dbReference>
<evidence type="ECO:0000256" key="2">
    <source>
        <dbReference type="ARBA" id="ARBA00023186"/>
    </source>
</evidence>
<accession>A0A933W233</accession>
<dbReference type="GO" id="GO:0005524">
    <property type="term" value="F:ATP binding"/>
    <property type="evidence" value="ECO:0007669"/>
    <property type="project" value="InterPro"/>
</dbReference>
<name>A0A933W233_UNCEI</name>
<dbReference type="NCBIfam" id="NF000592">
    <property type="entry name" value="PRK00013.1"/>
    <property type="match status" value="1"/>
</dbReference>
<comment type="subunit">
    <text evidence="4">Forms a cylinder of 14 subunits composed of two heptameric rings stacked back-to-back. Interacts with the co-chaperonin GroES.</text>
</comment>
<comment type="caution">
    <text evidence="5">The sequence shown here is derived from an EMBL/GenBank/DDBJ whole genome shotgun (WGS) entry which is preliminary data.</text>
</comment>
<dbReference type="InterPro" id="IPR001844">
    <property type="entry name" value="Cpn60/GroEL"/>
</dbReference>
<dbReference type="GO" id="GO:0140662">
    <property type="term" value="F:ATP-dependent protein folding chaperone"/>
    <property type="evidence" value="ECO:0007669"/>
    <property type="project" value="InterPro"/>
</dbReference>
<reference evidence="5" key="1">
    <citation type="submission" date="2020-07" db="EMBL/GenBank/DDBJ databases">
        <title>Huge and variable diversity of episymbiotic CPR bacteria and DPANN archaea in groundwater ecosystems.</title>
        <authorList>
            <person name="He C.Y."/>
            <person name="Keren R."/>
            <person name="Whittaker M."/>
            <person name="Farag I.F."/>
            <person name="Doudna J."/>
            <person name="Cate J.H.D."/>
            <person name="Banfield J.F."/>
        </authorList>
    </citation>
    <scope>NUCLEOTIDE SEQUENCE</scope>
    <source>
        <strain evidence="5">NC_groundwater_1813_Pr3_B-0.1um_71_17</strain>
    </source>
</reference>
<dbReference type="InterPro" id="IPR027413">
    <property type="entry name" value="GROEL-like_equatorial_sf"/>
</dbReference>
<dbReference type="PRINTS" id="PR00298">
    <property type="entry name" value="CHAPERONIN60"/>
</dbReference>